<evidence type="ECO:0000256" key="6">
    <source>
        <dbReference type="ARBA" id="ARBA00023136"/>
    </source>
</evidence>
<comment type="caution">
    <text evidence="8">The sequence shown here is derived from an EMBL/GenBank/DDBJ whole genome shotgun (WGS) entry which is preliminary data.</text>
</comment>
<dbReference type="EMBL" id="AGBW02012530">
    <property type="protein sequence ID" value="OWR44917.1"/>
    <property type="molecule type" value="Genomic_DNA"/>
</dbReference>
<evidence type="ECO:0000256" key="7">
    <source>
        <dbReference type="ARBA" id="ARBA00040493"/>
    </source>
</evidence>
<dbReference type="Proteomes" id="UP000007151">
    <property type="component" value="Unassembled WGS sequence"/>
</dbReference>
<dbReference type="eggNOG" id="KOG2667">
    <property type="taxonomic scope" value="Eukaryota"/>
</dbReference>
<keyword evidence="5" id="KW-1133">Transmembrane helix</keyword>
<dbReference type="InterPro" id="IPR012936">
    <property type="entry name" value="Erv_C"/>
</dbReference>
<dbReference type="PANTHER" id="PTHR10984">
    <property type="entry name" value="ENDOPLASMIC RETICULUM-GOLGI INTERMEDIATE COMPARTMENT PROTEIN"/>
    <property type="match status" value="1"/>
</dbReference>
<sequence length="385" mass="42504">MASQIIGKFKQLDAYAKTLEDFRVKTATGAIITVTGAFVMILLIVLELHTYMSPNISEELFVDTSRGHKLRINFDIVVPRISCDYLVLDAMDSSGEQHLQMDHNVHKRRLDLDGVPIKEPIKEDISLSSTVKQNSSEIAIVTCGSCYGAAFNDSQCCNTCEDVKEAYRLRRWALPDLATVEQCKDDDSLERTNLALKEGCQIYGYMEVNRVGGSFHIAPGKSFTINHVHVHDVQPFSSSVFNTTHIIRHLSFGSDIESANTAPLDGITGLAKEGAVMFQYYLKIVPTMYVKLDGTILHTNQFSVTRHQKSVSNINVESGMPGAFFSYELSPLMVKYTAKGRSIGHFATNVCAIVGGVFTVAGIFDTLLYHSLNAFQNKVVLGKAG</sequence>
<dbReference type="GO" id="GO:0030134">
    <property type="term" value="C:COPII-coated ER to Golgi transport vesicle"/>
    <property type="evidence" value="ECO:0007669"/>
    <property type="project" value="TreeGrafter"/>
</dbReference>
<dbReference type="AlphaFoldDB" id="A0A212ETY1"/>
<dbReference type="Pfam" id="PF13850">
    <property type="entry name" value="ERGIC_N"/>
    <property type="match status" value="1"/>
</dbReference>
<name>A0A212ETY1_DANPL</name>
<accession>A0A212ETY1</accession>
<comment type="similarity">
    <text evidence="3">Belongs to the ERGIC family.</text>
</comment>
<dbReference type="GO" id="GO:0005789">
    <property type="term" value="C:endoplasmic reticulum membrane"/>
    <property type="evidence" value="ECO:0007669"/>
    <property type="project" value="TreeGrafter"/>
</dbReference>
<reference evidence="8 9" key="1">
    <citation type="journal article" date="2011" name="Cell">
        <title>The monarch butterfly genome yields insights into long-distance migration.</title>
        <authorList>
            <person name="Zhan S."/>
            <person name="Merlin C."/>
            <person name="Boore J.L."/>
            <person name="Reppert S.M."/>
        </authorList>
    </citation>
    <scope>NUCLEOTIDE SEQUENCE [LARGE SCALE GENOMIC DNA]</scope>
    <source>
        <strain evidence="8">F-2</strain>
    </source>
</reference>
<dbReference type="PANTHER" id="PTHR10984:SF25">
    <property type="entry name" value="ENDOPLASMIC RETICULUM-GOLGI INTERMEDIATE COMPARTMENT PROTEIN 3"/>
    <property type="match status" value="1"/>
</dbReference>
<protein>
    <recommendedName>
        <fullName evidence="7">Endoplasmic reticulum-Golgi intermediate compartment protein 3</fullName>
    </recommendedName>
</protein>
<comment type="subcellular location">
    <subcellularLocation>
        <location evidence="2">Endoplasmic reticulum-Golgi intermediate compartment membrane</location>
        <topology evidence="2">Multi-pass membrane protein</topology>
    </subcellularLocation>
    <subcellularLocation>
        <location evidence="1">Golgi apparatus</location>
        <location evidence="1">cis-Golgi network membrane</location>
        <topology evidence="1">Multi-pass membrane protein</topology>
    </subcellularLocation>
</comment>
<proteinExistence type="inferred from homology"/>
<dbReference type="OrthoDB" id="270930at2759"/>
<dbReference type="GO" id="GO:0033116">
    <property type="term" value="C:endoplasmic reticulum-Golgi intermediate compartment membrane"/>
    <property type="evidence" value="ECO:0007669"/>
    <property type="project" value="UniProtKB-SubCell"/>
</dbReference>
<evidence type="ECO:0000313" key="8">
    <source>
        <dbReference type="EMBL" id="OWR44917.1"/>
    </source>
</evidence>
<keyword evidence="4" id="KW-0812">Transmembrane</keyword>
<dbReference type="GO" id="GO:0000139">
    <property type="term" value="C:Golgi membrane"/>
    <property type="evidence" value="ECO:0007669"/>
    <property type="project" value="TreeGrafter"/>
</dbReference>
<gene>
    <name evidence="8" type="ORF">KGM_214206</name>
</gene>
<evidence type="ECO:0000256" key="2">
    <source>
        <dbReference type="ARBA" id="ARBA00004457"/>
    </source>
</evidence>
<evidence type="ECO:0000256" key="1">
    <source>
        <dbReference type="ARBA" id="ARBA00004257"/>
    </source>
</evidence>
<keyword evidence="6" id="KW-0472">Membrane</keyword>
<dbReference type="KEGG" id="dpl:KGM_214206"/>
<dbReference type="STRING" id="278856.A0A212ETY1"/>
<dbReference type="Pfam" id="PF07970">
    <property type="entry name" value="COPIIcoated_ERV"/>
    <property type="match status" value="1"/>
</dbReference>
<dbReference type="InterPro" id="IPR045888">
    <property type="entry name" value="Erv"/>
</dbReference>
<dbReference type="FunCoup" id="A0A212ETY1">
    <property type="interactions" value="1907"/>
</dbReference>
<evidence type="ECO:0000256" key="3">
    <source>
        <dbReference type="ARBA" id="ARBA00005648"/>
    </source>
</evidence>
<dbReference type="GO" id="GO:0006888">
    <property type="term" value="P:endoplasmic reticulum to Golgi vesicle-mediated transport"/>
    <property type="evidence" value="ECO:0007669"/>
    <property type="project" value="TreeGrafter"/>
</dbReference>
<dbReference type="GO" id="GO:0006890">
    <property type="term" value="P:retrograde vesicle-mediated transport, Golgi to endoplasmic reticulum"/>
    <property type="evidence" value="ECO:0007669"/>
    <property type="project" value="TreeGrafter"/>
</dbReference>
<organism evidence="8 9">
    <name type="scientific">Danaus plexippus plexippus</name>
    <dbReference type="NCBI Taxonomy" id="278856"/>
    <lineage>
        <taxon>Eukaryota</taxon>
        <taxon>Metazoa</taxon>
        <taxon>Ecdysozoa</taxon>
        <taxon>Arthropoda</taxon>
        <taxon>Hexapoda</taxon>
        <taxon>Insecta</taxon>
        <taxon>Pterygota</taxon>
        <taxon>Neoptera</taxon>
        <taxon>Endopterygota</taxon>
        <taxon>Lepidoptera</taxon>
        <taxon>Glossata</taxon>
        <taxon>Ditrysia</taxon>
        <taxon>Papilionoidea</taxon>
        <taxon>Nymphalidae</taxon>
        <taxon>Danainae</taxon>
        <taxon>Danaini</taxon>
        <taxon>Danaina</taxon>
        <taxon>Danaus</taxon>
        <taxon>Danaus</taxon>
    </lineage>
</organism>
<evidence type="ECO:0000313" key="9">
    <source>
        <dbReference type="Proteomes" id="UP000007151"/>
    </source>
</evidence>
<evidence type="ECO:0000256" key="4">
    <source>
        <dbReference type="ARBA" id="ARBA00022692"/>
    </source>
</evidence>
<dbReference type="InterPro" id="IPR039542">
    <property type="entry name" value="Erv_N"/>
</dbReference>
<keyword evidence="9" id="KW-1185">Reference proteome</keyword>
<evidence type="ECO:0000256" key="5">
    <source>
        <dbReference type="ARBA" id="ARBA00022989"/>
    </source>
</evidence>